<dbReference type="Proteomes" id="UP001327093">
    <property type="component" value="Unassembled WGS sequence"/>
</dbReference>
<feature type="domain" description="HTH araC/xylS-type" evidence="4">
    <location>
        <begin position="1"/>
        <end position="83"/>
    </location>
</feature>
<proteinExistence type="predicted"/>
<comment type="caution">
    <text evidence="5">The sequence shown here is derived from an EMBL/GenBank/DDBJ whole genome shotgun (WGS) entry which is preliminary data.</text>
</comment>
<evidence type="ECO:0000313" key="5">
    <source>
        <dbReference type="EMBL" id="MEB3371850.1"/>
    </source>
</evidence>
<keyword evidence="6" id="KW-1185">Reference proteome</keyword>
<evidence type="ECO:0000259" key="4">
    <source>
        <dbReference type="PROSITE" id="PS01124"/>
    </source>
</evidence>
<sequence>MAGLAAEAGLSRAAFAQRFTGLVGSPPLTYLTWWRMTRAARLLAGDDQPLSAIARQFGYQSEFAFSKAFKREFSTSPTAYRRQHRDGARIVVA</sequence>
<reference evidence="5 6" key="1">
    <citation type="submission" date="2023-10" db="EMBL/GenBank/DDBJ databases">
        <title>Saccharopolyspora sp. nov., isolated from mangrove soil.</title>
        <authorList>
            <person name="Lu Y."/>
            <person name="Liu W."/>
        </authorList>
    </citation>
    <scope>NUCLEOTIDE SEQUENCE [LARGE SCALE GENOMIC DNA]</scope>
    <source>
        <strain evidence="5 6">S2-29</strain>
    </source>
</reference>
<organism evidence="5 6">
    <name type="scientific">Saccharopolyspora mangrovi</name>
    <dbReference type="NCBI Taxonomy" id="3082379"/>
    <lineage>
        <taxon>Bacteria</taxon>
        <taxon>Bacillati</taxon>
        <taxon>Actinomycetota</taxon>
        <taxon>Actinomycetes</taxon>
        <taxon>Pseudonocardiales</taxon>
        <taxon>Pseudonocardiaceae</taxon>
        <taxon>Saccharopolyspora</taxon>
    </lineage>
</organism>
<name>A0ABU6AKL6_9PSEU</name>
<dbReference type="InterPro" id="IPR020449">
    <property type="entry name" value="Tscrpt_reg_AraC-type_HTH"/>
</dbReference>
<keyword evidence="3" id="KW-0804">Transcription</keyword>
<evidence type="ECO:0000256" key="3">
    <source>
        <dbReference type="ARBA" id="ARBA00023163"/>
    </source>
</evidence>
<evidence type="ECO:0000313" key="6">
    <source>
        <dbReference type="Proteomes" id="UP001327093"/>
    </source>
</evidence>
<dbReference type="InterPro" id="IPR018060">
    <property type="entry name" value="HTH_AraC"/>
</dbReference>
<dbReference type="SMART" id="SM00342">
    <property type="entry name" value="HTH_ARAC"/>
    <property type="match status" value="1"/>
</dbReference>
<dbReference type="PROSITE" id="PS01124">
    <property type="entry name" value="HTH_ARAC_FAMILY_2"/>
    <property type="match status" value="1"/>
</dbReference>
<evidence type="ECO:0000256" key="2">
    <source>
        <dbReference type="ARBA" id="ARBA00023125"/>
    </source>
</evidence>
<dbReference type="Gene3D" id="1.10.10.60">
    <property type="entry name" value="Homeodomain-like"/>
    <property type="match status" value="2"/>
</dbReference>
<dbReference type="PROSITE" id="PS00041">
    <property type="entry name" value="HTH_ARAC_FAMILY_1"/>
    <property type="match status" value="1"/>
</dbReference>
<dbReference type="InterPro" id="IPR018062">
    <property type="entry name" value="HTH_AraC-typ_CS"/>
</dbReference>
<gene>
    <name evidence="5" type="ORF">R4I43_31075</name>
</gene>
<accession>A0ABU6AKL6</accession>
<dbReference type="Pfam" id="PF12833">
    <property type="entry name" value="HTH_18"/>
    <property type="match status" value="1"/>
</dbReference>
<dbReference type="SUPFAM" id="SSF46689">
    <property type="entry name" value="Homeodomain-like"/>
    <property type="match status" value="1"/>
</dbReference>
<dbReference type="RefSeq" id="WP_324269275.1">
    <property type="nucleotide sequence ID" value="NZ_JAWLNX010000033.1"/>
</dbReference>
<dbReference type="InterPro" id="IPR050204">
    <property type="entry name" value="AraC_XylS_family_regulators"/>
</dbReference>
<dbReference type="PANTHER" id="PTHR46796">
    <property type="entry name" value="HTH-TYPE TRANSCRIPTIONAL ACTIVATOR RHAS-RELATED"/>
    <property type="match status" value="1"/>
</dbReference>
<dbReference type="InterPro" id="IPR009057">
    <property type="entry name" value="Homeodomain-like_sf"/>
</dbReference>
<dbReference type="PRINTS" id="PR00032">
    <property type="entry name" value="HTHARAC"/>
</dbReference>
<keyword evidence="2" id="KW-0238">DNA-binding</keyword>
<protein>
    <submittedName>
        <fullName evidence="5">AraC family transcriptional regulator</fullName>
    </submittedName>
</protein>
<dbReference type="EMBL" id="JAWLNX010000033">
    <property type="protein sequence ID" value="MEB3371850.1"/>
    <property type="molecule type" value="Genomic_DNA"/>
</dbReference>
<dbReference type="PANTHER" id="PTHR46796:SF13">
    <property type="entry name" value="HTH-TYPE TRANSCRIPTIONAL ACTIVATOR RHAS"/>
    <property type="match status" value="1"/>
</dbReference>
<keyword evidence="1" id="KW-0805">Transcription regulation</keyword>
<evidence type="ECO:0000256" key="1">
    <source>
        <dbReference type="ARBA" id="ARBA00023015"/>
    </source>
</evidence>